<proteinExistence type="predicted"/>
<gene>
    <name evidence="2" type="ORF">g.48197</name>
</gene>
<accession>A0A1B6GHQ4</accession>
<dbReference type="EMBL" id="GECZ01007813">
    <property type="protein sequence ID" value="JAS61956.1"/>
    <property type="molecule type" value="Transcribed_RNA"/>
</dbReference>
<protein>
    <submittedName>
        <fullName evidence="2">Uncharacterized protein</fullName>
    </submittedName>
</protein>
<reference evidence="2" key="1">
    <citation type="submission" date="2015-11" db="EMBL/GenBank/DDBJ databases">
        <title>De novo transcriptome assembly of four potential Pierce s Disease insect vectors from Arizona vineyards.</title>
        <authorList>
            <person name="Tassone E.E."/>
        </authorList>
    </citation>
    <scope>NUCLEOTIDE SEQUENCE</scope>
</reference>
<evidence type="ECO:0000256" key="1">
    <source>
        <dbReference type="SAM" id="MobiDB-lite"/>
    </source>
</evidence>
<sequence>ELLYFSYINIKVMFGNTPFGSNTTTTGFGSFGNQTSAFGQQAAFGSNAGTTSSAFGKPTASLFGATASNPFQANVSNPFAATSNNVSFSTNSTFGMGTQQQQTDQNQQQPQTTGFGVGNSLFSNTNTQNNLFAQNKSSVLAPNSSFSMFNQGSLFSSQPQAGSV</sequence>
<feature type="non-terminal residue" evidence="2">
    <location>
        <position position="164"/>
    </location>
</feature>
<dbReference type="AlphaFoldDB" id="A0A1B6GHQ4"/>
<organism evidence="2">
    <name type="scientific">Cuerna arida</name>
    <dbReference type="NCBI Taxonomy" id="1464854"/>
    <lineage>
        <taxon>Eukaryota</taxon>
        <taxon>Metazoa</taxon>
        <taxon>Ecdysozoa</taxon>
        <taxon>Arthropoda</taxon>
        <taxon>Hexapoda</taxon>
        <taxon>Insecta</taxon>
        <taxon>Pterygota</taxon>
        <taxon>Neoptera</taxon>
        <taxon>Paraneoptera</taxon>
        <taxon>Hemiptera</taxon>
        <taxon>Auchenorrhyncha</taxon>
        <taxon>Membracoidea</taxon>
        <taxon>Cicadellidae</taxon>
        <taxon>Cicadellinae</taxon>
        <taxon>Proconiini</taxon>
        <taxon>Cuerna</taxon>
    </lineage>
</organism>
<name>A0A1B6GHQ4_9HEMI</name>
<feature type="compositionally biased region" description="Low complexity" evidence="1">
    <location>
        <begin position="96"/>
        <end position="113"/>
    </location>
</feature>
<feature type="region of interest" description="Disordered" evidence="1">
    <location>
        <begin position="96"/>
        <end position="117"/>
    </location>
</feature>
<feature type="non-terminal residue" evidence="2">
    <location>
        <position position="1"/>
    </location>
</feature>
<evidence type="ECO:0000313" key="2">
    <source>
        <dbReference type="EMBL" id="JAS61956.1"/>
    </source>
</evidence>